<dbReference type="AlphaFoldDB" id="A0A8X6R5X8"/>
<sequence length="129" mass="13926">MKSNTTPNHGTRCRTSVTMHNATVQQPLTPVFSNSNLTIVMLQAKAGFVNKHNVVPFGCQCRVFIAGLAAQTPMVSGQGRGRGSRVVKVSDRGRHVTSSSSVPLKTHRVGERCTLNMSRSQASSRWCGS</sequence>
<evidence type="ECO:0000313" key="2">
    <source>
        <dbReference type="Proteomes" id="UP000887159"/>
    </source>
</evidence>
<organism evidence="1 2">
    <name type="scientific">Trichonephila clavipes</name>
    <name type="common">Golden silk orbweaver</name>
    <name type="synonym">Nephila clavipes</name>
    <dbReference type="NCBI Taxonomy" id="2585209"/>
    <lineage>
        <taxon>Eukaryota</taxon>
        <taxon>Metazoa</taxon>
        <taxon>Ecdysozoa</taxon>
        <taxon>Arthropoda</taxon>
        <taxon>Chelicerata</taxon>
        <taxon>Arachnida</taxon>
        <taxon>Araneae</taxon>
        <taxon>Araneomorphae</taxon>
        <taxon>Entelegynae</taxon>
        <taxon>Araneoidea</taxon>
        <taxon>Nephilidae</taxon>
        <taxon>Trichonephila</taxon>
    </lineage>
</organism>
<reference evidence="1" key="1">
    <citation type="submission" date="2020-08" db="EMBL/GenBank/DDBJ databases">
        <title>Multicomponent nature underlies the extraordinary mechanical properties of spider dragline silk.</title>
        <authorList>
            <person name="Kono N."/>
            <person name="Nakamura H."/>
            <person name="Mori M."/>
            <person name="Yoshida Y."/>
            <person name="Ohtoshi R."/>
            <person name="Malay A.D."/>
            <person name="Moran D.A.P."/>
            <person name="Tomita M."/>
            <person name="Numata K."/>
            <person name="Arakawa K."/>
        </authorList>
    </citation>
    <scope>NUCLEOTIDE SEQUENCE</scope>
</reference>
<evidence type="ECO:0000313" key="1">
    <source>
        <dbReference type="EMBL" id="GFX89006.1"/>
    </source>
</evidence>
<dbReference type="Proteomes" id="UP000887159">
    <property type="component" value="Unassembled WGS sequence"/>
</dbReference>
<dbReference type="EMBL" id="BMAU01021067">
    <property type="protein sequence ID" value="GFX89006.1"/>
    <property type="molecule type" value="Genomic_DNA"/>
</dbReference>
<keyword evidence="2" id="KW-1185">Reference proteome</keyword>
<comment type="caution">
    <text evidence="1">The sequence shown here is derived from an EMBL/GenBank/DDBJ whole genome shotgun (WGS) entry which is preliminary data.</text>
</comment>
<gene>
    <name evidence="1" type="ORF">TNCV_2853061</name>
</gene>
<proteinExistence type="predicted"/>
<name>A0A8X6R5X8_TRICX</name>
<protein>
    <submittedName>
        <fullName evidence="1">Uncharacterized protein</fullName>
    </submittedName>
</protein>
<accession>A0A8X6R5X8</accession>